<feature type="region of interest" description="Disordered" evidence="1">
    <location>
        <begin position="83"/>
        <end position="127"/>
    </location>
</feature>
<name>A0A2G9TEV4_TELCI</name>
<evidence type="ECO:0000313" key="2">
    <source>
        <dbReference type="EMBL" id="PIO56494.1"/>
    </source>
</evidence>
<feature type="compositionally biased region" description="Basic and acidic residues" evidence="1">
    <location>
        <begin position="111"/>
        <end position="122"/>
    </location>
</feature>
<evidence type="ECO:0000256" key="1">
    <source>
        <dbReference type="SAM" id="MobiDB-lite"/>
    </source>
</evidence>
<dbReference type="Proteomes" id="UP000230423">
    <property type="component" value="Unassembled WGS sequence"/>
</dbReference>
<organism evidence="2 3">
    <name type="scientific">Teladorsagia circumcincta</name>
    <name type="common">Brown stomach worm</name>
    <name type="synonym">Ostertagia circumcincta</name>
    <dbReference type="NCBI Taxonomy" id="45464"/>
    <lineage>
        <taxon>Eukaryota</taxon>
        <taxon>Metazoa</taxon>
        <taxon>Ecdysozoa</taxon>
        <taxon>Nematoda</taxon>
        <taxon>Chromadorea</taxon>
        <taxon>Rhabditida</taxon>
        <taxon>Rhabditina</taxon>
        <taxon>Rhabditomorpha</taxon>
        <taxon>Strongyloidea</taxon>
        <taxon>Trichostrongylidae</taxon>
        <taxon>Teladorsagia</taxon>
    </lineage>
</organism>
<feature type="compositionally biased region" description="Basic and acidic residues" evidence="1">
    <location>
        <begin position="88"/>
        <end position="103"/>
    </location>
</feature>
<dbReference type="EMBL" id="KZ375872">
    <property type="protein sequence ID" value="PIO56494.1"/>
    <property type="molecule type" value="Genomic_DNA"/>
</dbReference>
<sequence length="161" mass="18374">MKLSKWMPRIPKSSTFGRDVTAETVIATILAKLNDPQAKLNRRERRALQRELDIAKGIQKPYPISQSTNDDIAVESECSIASPCAAAERSREEHEAIRQKGQEKTNSLSKRPADAGGDRQESLPKLLRVQVRQPSFFPHEYMRKSLDNSRSRMSWSMSPWH</sequence>
<protein>
    <submittedName>
        <fullName evidence="2">Uncharacterized protein</fullName>
    </submittedName>
</protein>
<reference evidence="2 3" key="1">
    <citation type="submission" date="2015-09" db="EMBL/GenBank/DDBJ databases">
        <title>Draft genome of the parasitic nematode Teladorsagia circumcincta isolate WARC Sus (inbred).</title>
        <authorList>
            <person name="Mitreva M."/>
        </authorList>
    </citation>
    <scope>NUCLEOTIDE SEQUENCE [LARGE SCALE GENOMIC DNA]</scope>
    <source>
        <strain evidence="2 3">S</strain>
    </source>
</reference>
<evidence type="ECO:0000313" key="3">
    <source>
        <dbReference type="Proteomes" id="UP000230423"/>
    </source>
</evidence>
<dbReference type="AlphaFoldDB" id="A0A2G9TEV4"/>
<keyword evidence="3" id="KW-1185">Reference proteome</keyword>
<proteinExistence type="predicted"/>
<accession>A0A2G9TEV4</accession>
<gene>
    <name evidence="2" type="ORF">TELCIR_22106</name>
</gene>